<keyword evidence="2" id="KW-0812">Transmembrane</keyword>
<dbReference type="AlphaFoldDB" id="E0XTG4"/>
<dbReference type="PANTHER" id="PTHR11941:SF54">
    <property type="entry name" value="ENOYL-COA HYDRATASE, MITOCHONDRIAL"/>
    <property type="match status" value="1"/>
</dbReference>
<proteinExistence type="inferred from homology"/>
<dbReference type="Gene3D" id="3.90.226.10">
    <property type="entry name" value="2-enoyl-CoA Hydratase, Chain A, domain 1"/>
    <property type="match status" value="1"/>
</dbReference>
<dbReference type="Pfam" id="PF00378">
    <property type="entry name" value="ECH_1"/>
    <property type="match status" value="1"/>
</dbReference>
<dbReference type="InterPro" id="IPR001753">
    <property type="entry name" value="Enoyl-CoA_hydra/iso"/>
</dbReference>
<evidence type="ECO:0000256" key="2">
    <source>
        <dbReference type="SAM" id="Phobius"/>
    </source>
</evidence>
<keyword evidence="2" id="KW-0472">Membrane</keyword>
<comment type="similarity">
    <text evidence="1">Belongs to the enoyl-CoA hydratase/isomerase family.</text>
</comment>
<evidence type="ECO:0000256" key="1">
    <source>
        <dbReference type="ARBA" id="ARBA00005254"/>
    </source>
</evidence>
<dbReference type="GO" id="GO:0003824">
    <property type="term" value="F:catalytic activity"/>
    <property type="evidence" value="ECO:0007669"/>
    <property type="project" value="UniProtKB-ARBA"/>
</dbReference>
<keyword evidence="2" id="KW-1133">Transmembrane helix</keyword>
<evidence type="ECO:0000313" key="3">
    <source>
        <dbReference type="EMBL" id="ADI17705.1"/>
    </source>
</evidence>
<organism evidence="3">
    <name type="scientific">uncultured Oceanospirillales bacterium HF0130_25G24</name>
    <dbReference type="NCBI Taxonomy" id="710744"/>
    <lineage>
        <taxon>Bacteria</taxon>
        <taxon>Pseudomonadati</taxon>
        <taxon>Pseudomonadota</taxon>
        <taxon>Gammaproteobacteria</taxon>
        <taxon>Oceanospirillales</taxon>
        <taxon>environmental samples</taxon>
    </lineage>
</organism>
<protein>
    <submittedName>
        <fullName evidence="3">Enoyl-CoA hydratase/carnithine racemase</fullName>
    </submittedName>
</protein>
<dbReference type="EMBL" id="GU474872">
    <property type="protein sequence ID" value="ADI17705.1"/>
    <property type="molecule type" value="Genomic_DNA"/>
</dbReference>
<feature type="transmembrane region" description="Helical" evidence="2">
    <location>
        <begin position="95"/>
        <end position="118"/>
    </location>
</feature>
<sequence>MSELVNIKTENQISFITMDDGKANAMSVDMLKGLNKALDEAELSGSVVILSGRENVLSGGFDLGVFKSGDNAKILEMLTLGAELSYRILSYPTPIIAACTGHAVAMGTFLLLCCRLVCAIRMPILERR</sequence>
<dbReference type="InterPro" id="IPR029045">
    <property type="entry name" value="ClpP/crotonase-like_dom_sf"/>
</dbReference>
<dbReference type="CDD" id="cd06558">
    <property type="entry name" value="crotonase-like"/>
    <property type="match status" value="1"/>
</dbReference>
<name>E0XTG4_9GAMM</name>
<dbReference type="GO" id="GO:0006635">
    <property type="term" value="P:fatty acid beta-oxidation"/>
    <property type="evidence" value="ECO:0007669"/>
    <property type="project" value="TreeGrafter"/>
</dbReference>
<accession>E0XTG4</accession>
<dbReference type="PANTHER" id="PTHR11941">
    <property type="entry name" value="ENOYL-COA HYDRATASE-RELATED"/>
    <property type="match status" value="1"/>
</dbReference>
<reference evidence="3" key="1">
    <citation type="journal article" date="2011" name="Environ. Microbiol.">
        <title>Time-series analyses of Monterey Bay coastal microbial picoplankton using a 'genome proxy' microarray.</title>
        <authorList>
            <person name="Rich V.I."/>
            <person name="Pham V.D."/>
            <person name="Eppley J."/>
            <person name="Shi Y."/>
            <person name="DeLong E.F."/>
        </authorList>
    </citation>
    <scope>NUCLEOTIDE SEQUENCE</scope>
</reference>
<dbReference type="SUPFAM" id="SSF52096">
    <property type="entry name" value="ClpP/crotonase"/>
    <property type="match status" value="1"/>
</dbReference>